<dbReference type="RefSeq" id="WP_174629424.1">
    <property type="nucleotide sequence ID" value="NZ_CP049074.1"/>
</dbReference>
<dbReference type="Proteomes" id="UP000509301">
    <property type="component" value="Chromosome"/>
</dbReference>
<name>A0A6N0NTN1_9CREN</name>
<gene>
    <name evidence="1" type="ORF">GWK48_02870</name>
</gene>
<sequence length="80" mass="9136">MLQRISVWIDSKFGEEIANSIKVDNINIPTGMRIEVRGNKEGVEVVAEVEYRDPKSILTLRNTVDEILEHIEMLIKVLGE</sequence>
<accession>A0A6N0NTN1</accession>
<keyword evidence="2" id="KW-1185">Reference proteome</keyword>
<evidence type="ECO:0000313" key="1">
    <source>
        <dbReference type="EMBL" id="QKQ99476.1"/>
    </source>
</evidence>
<dbReference type="OrthoDB" id="27208at2157"/>
<protein>
    <recommendedName>
        <fullName evidence="3">KEOPS complex subunit</fullName>
    </recommendedName>
</protein>
<dbReference type="EMBL" id="CP049074">
    <property type="protein sequence ID" value="QKQ99476.1"/>
    <property type="molecule type" value="Genomic_DNA"/>
</dbReference>
<evidence type="ECO:0008006" key="3">
    <source>
        <dbReference type="Google" id="ProtNLM"/>
    </source>
</evidence>
<evidence type="ECO:0000313" key="2">
    <source>
        <dbReference type="Proteomes" id="UP000509301"/>
    </source>
</evidence>
<dbReference type="AlphaFoldDB" id="A0A6N0NTN1"/>
<organism evidence="1 2">
    <name type="scientific">Metallosphaera tengchongensis</name>
    <dbReference type="NCBI Taxonomy" id="1532350"/>
    <lineage>
        <taxon>Archaea</taxon>
        <taxon>Thermoproteota</taxon>
        <taxon>Thermoprotei</taxon>
        <taxon>Sulfolobales</taxon>
        <taxon>Sulfolobaceae</taxon>
        <taxon>Metallosphaera</taxon>
    </lineage>
</organism>
<proteinExistence type="predicted"/>
<dbReference type="GeneID" id="55640856"/>
<reference evidence="1 2" key="1">
    <citation type="submission" date="2020-02" db="EMBL/GenBank/DDBJ databases">
        <title>Comparative genome analysis reveals the metabolism and evolution of the thermophilic archaeal genus Metallosphaera.</title>
        <authorList>
            <person name="Jiang C."/>
        </authorList>
    </citation>
    <scope>NUCLEOTIDE SEQUENCE [LARGE SCALE GENOMIC DNA]</scope>
    <source>
        <strain evidence="1 2">Ric-A</strain>
    </source>
</reference>
<dbReference type="NCBIfam" id="NF011470">
    <property type="entry name" value="PRK14887.1"/>
    <property type="match status" value="1"/>
</dbReference>
<dbReference type="KEGG" id="mten:GWK48_02870"/>